<dbReference type="eggNOG" id="COG0300">
    <property type="taxonomic scope" value="Bacteria"/>
</dbReference>
<dbReference type="PANTHER" id="PTHR24320:SF148">
    <property type="entry name" value="NAD(P)-BINDING ROSSMANN-FOLD SUPERFAMILY PROTEIN"/>
    <property type="match status" value="1"/>
</dbReference>
<evidence type="ECO:0000313" key="4">
    <source>
        <dbReference type="Proteomes" id="UP000000377"/>
    </source>
</evidence>
<proteinExistence type="inferred from homology"/>
<dbReference type="AlphaFoldDB" id="D7CBC9"/>
<dbReference type="HOGENOM" id="CLU_2002545_0_0_11"/>
<dbReference type="InterPro" id="IPR002347">
    <property type="entry name" value="SDR_fam"/>
</dbReference>
<keyword evidence="4" id="KW-1185">Reference proteome</keyword>
<name>D7CBC9_STRBB</name>
<dbReference type="Pfam" id="PF00106">
    <property type="entry name" value="adh_short"/>
    <property type="match status" value="1"/>
</dbReference>
<dbReference type="PANTHER" id="PTHR24320">
    <property type="entry name" value="RETINOL DEHYDROGENASE"/>
    <property type="match status" value="1"/>
</dbReference>
<evidence type="ECO:0000256" key="2">
    <source>
        <dbReference type="ARBA" id="ARBA00023002"/>
    </source>
</evidence>
<dbReference type="PATRIC" id="fig|749414.3.peg.9972"/>
<sequence>MNRRALVTAGTGGIGLETAVGLATAGYAVTVVGRDAVRGGSAVERINAVGTVTEARFVTADLASLAEVRDLADRVAADGALSVLVNNVGAMFDDRRVTAQRVSACGDGLVEPGAGMDERQEAVR</sequence>
<protein>
    <submittedName>
        <fullName evidence="3">Short-chain dehydrogenase/reductase SDR</fullName>
    </submittedName>
</protein>
<accession>D7CBC9</accession>
<dbReference type="Proteomes" id="UP000000377">
    <property type="component" value="Chromosome"/>
</dbReference>
<dbReference type="PRINTS" id="PR00081">
    <property type="entry name" value="GDHRDH"/>
</dbReference>
<reference evidence="3 4" key="1">
    <citation type="journal article" date="2010" name="J. Bacteriol.">
        <title>Genome sequence of the milbemycin-producing bacterium Streptomyces bingchenggensis.</title>
        <authorList>
            <person name="Wang X.J."/>
            <person name="Yan Y.J."/>
            <person name="Zhang B."/>
            <person name="An J."/>
            <person name="Wang J.J."/>
            <person name="Tian J."/>
            <person name="Jiang L."/>
            <person name="Chen Y.H."/>
            <person name="Huang S.X."/>
            <person name="Yin M."/>
            <person name="Zhang J."/>
            <person name="Gao A.L."/>
            <person name="Liu C.X."/>
            <person name="Zhu Z.X."/>
            <person name="Xiang W.S."/>
        </authorList>
    </citation>
    <scope>NUCLEOTIDE SEQUENCE [LARGE SCALE GENOMIC DNA]</scope>
    <source>
        <strain evidence="3 4">BCW-1</strain>
    </source>
</reference>
<dbReference type="SUPFAM" id="SSF51735">
    <property type="entry name" value="NAD(P)-binding Rossmann-fold domains"/>
    <property type="match status" value="1"/>
</dbReference>
<dbReference type="InterPro" id="IPR036291">
    <property type="entry name" value="NAD(P)-bd_dom_sf"/>
</dbReference>
<dbReference type="EMBL" id="CP002047">
    <property type="protein sequence ID" value="ADI12806.1"/>
    <property type="molecule type" value="Genomic_DNA"/>
</dbReference>
<dbReference type="RefSeq" id="WP_014182253.1">
    <property type="nucleotide sequence ID" value="NC_016582.1"/>
</dbReference>
<evidence type="ECO:0000313" key="3">
    <source>
        <dbReference type="EMBL" id="ADI12806.1"/>
    </source>
</evidence>
<dbReference type="KEGG" id="sbh:SBI_09688"/>
<organism evidence="3 4">
    <name type="scientific">Streptomyces bingchenggensis (strain BCW-1)</name>
    <dbReference type="NCBI Taxonomy" id="749414"/>
    <lineage>
        <taxon>Bacteria</taxon>
        <taxon>Bacillati</taxon>
        <taxon>Actinomycetota</taxon>
        <taxon>Actinomycetes</taxon>
        <taxon>Kitasatosporales</taxon>
        <taxon>Streptomycetaceae</taxon>
        <taxon>Streptomyces</taxon>
    </lineage>
</organism>
<dbReference type="Gene3D" id="3.40.50.720">
    <property type="entry name" value="NAD(P)-binding Rossmann-like Domain"/>
    <property type="match status" value="1"/>
</dbReference>
<dbReference type="STRING" id="749414.SBI_09688"/>
<keyword evidence="2" id="KW-0560">Oxidoreductase</keyword>
<comment type="similarity">
    <text evidence="1">Belongs to the short-chain dehydrogenases/reductases (SDR) family.</text>
</comment>
<dbReference type="GO" id="GO:0016491">
    <property type="term" value="F:oxidoreductase activity"/>
    <property type="evidence" value="ECO:0007669"/>
    <property type="project" value="UniProtKB-KW"/>
</dbReference>
<evidence type="ECO:0000256" key="1">
    <source>
        <dbReference type="ARBA" id="ARBA00006484"/>
    </source>
</evidence>
<gene>
    <name evidence="3" type="ordered locus">SBI_09688</name>
</gene>